<evidence type="ECO:0000256" key="2">
    <source>
        <dbReference type="PROSITE-ProRule" id="PRU00124"/>
    </source>
</evidence>
<keyword evidence="7" id="KW-1185">Reference proteome</keyword>
<comment type="caution">
    <text evidence="2">Lacks conserved residue(s) required for the propagation of feature annotation.</text>
</comment>
<dbReference type="EMBL" id="CAJOBA010072887">
    <property type="protein sequence ID" value="CAF4401464.1"/>
    <property type="molecule type" value="Genomic_DNA"/>
</dbReference>
<dbReference type="Proteomes" id="UP000682733">
    <property type="component" value="Unassembled WGS sequence"/>
</dbReference>
<dbReference type="Proteomes" id="UP000681722">
    <property type="component" value="Unassembled WGS sequence"/>
</dbReference>
<sequence length="207" mass="24452">MCFIGRQQCVDGIDEDNCGNLEYNECENDEYRCRNRVCIDAQYLLDSDYDCPDWSDEQIDSVLHDINACPVKLSLNCDEGFFSSADGEIITEYSRFNKQSFDRNCKNYRDRNFMCELYSSHPTWTSKNGHCLEKEDEINEDEDMCIFYLKCTLTKSEKHISCNCERHDCIENMKHFCKERRNNVFYPISYILAPLIYTLHDIGCQLF</sequence>
<evidence type="ECO:0000313" key="7">
    <source>
        <dbReference type="Proteomes" id="UP000663829"/>
    </source>
</evidence>
<dbReference type="SMART" id="SM00192">
    <property type="entry name" value="LDLa"/>
    <property type="match status" value="1"/>
</dbReference>
<dbReference type="PROSITE" id="PS50068">
    <property type="entry name" value="LDLRA_2"/>
    <property type="match status" value="1"/>
</dbReference>
<dbReference type="EMBL" id="CAJNOK010049307">
    <property type="protein sequence ID" value="CAF1595456.1"/>
    <property type="molecule type" value="Genomic_DNA"/>
</dbReference>
<dbReference type="Proteomes" id="UP000663829">
    <property type="component" value="Unassembled WGS sequence"/>
</dbReference>
<feature type="disulfide bond" evidence="2">
    <location>
        <begin position="26"/>
        <end position="38"/>
    </location>
</feature>
<evidence type="ECO:0000256" key="1">
    <source>
        <dbReference type="ARBA" id="ARBA00023157"/>
    </source>
</evidence>
<name>A0A816BBG2_9BILA</name>
<dbReference type="OrthoDB" id="9990982at2759"/>
<feature type="disulfide bond" evidence="2">
    <location>
        <begin position="33"/>
        <end position="51"/>
    </location>
</feature>
<accession>A0A816BBG2</accession>
<comment type="caution">
    <text evidence="4">The sequence shown here is derived from an EMBL/GenBank/DDBJ whole genome shotgun (WGS) entry which is preliminary data.</text>
</comment>
<gene>
    <name evidence="4" type="ORF">GPM918_LOCUS42893</name>
    <name evidence="3" type="ORF">OVA965_LOCUS41792</name>
    <name evidence="6" type="ORF">SRO942_LOCUS44239</name>
    <name evidence="5" type="ORF">TMI583_LOCUS43527</name>
</gene>
<dbReference type="Proteomes" id="UP000677228">
    <property type="component" value="Unassembled WGS sequence"/>
</dbReference>
<dbReference type="InterPro" id="IPR002172">
    <property type="entry name" value="LDrepeatLR_classA_rpt"/>
</dbReference>
<dbReference type="InterPro" id="IPR036055">
    <property type="entry name" value="LDL_receptor-like_sf"/>
</dbReference>
<evidence type="ECO:0000313" key="3">
    <source>
        <dbReference type="EMBL" id="CAF1595456.1"/>
    </source>
</evidence>
<dbReference type="Pfam" id="PF00057">
    <property type="entry name" value="Ldl_recept_a"/>
    <property type="match status" value="1"/>
</dbReference>
<keyword evidence="1 2" id="KW-1015">Disulfide bond</keyword>
<reference evidence="4" key="1">
    <citation type="submission" date="2021-02" db="EMBL/GenBank/DDBJ databases">
        <authorList>
            <person name="Nowell W R."/>
        </authorList>
    </citation>
    <scope>NUCLEOTIDE SEQUENCE</scope>
</reference>
<evidence type="ECO:0000313" key="5">
    <source>
        <dbReference type="EMBL" id="CAF4401464.1"/>
    </source>
</evidence>
<organism evidence="4 7">
    <name type="scientific">Didymodactylos carnosus</name>
    <dbReference type="NCBI Taxonomy" id="1234261"/>
    <lineage>
        <taxon>Eukaryota</taxon>
        <taxon>Metazoa</taxon>
        <taxon>Spiralia</taxon>
        <taxon>Gnathifera</taxon>
        <taxon>Rotifera</taxon>
        <taxon>Eurotatoria</taxon>
        <taxon>Bdelloidea</taxon>
        <taxon>Philodinida</taxon>
        <taxon>Philodinidae</taxon>
        <taxon>Didymodactylos</taxon>
    </lineage>
</organism>
<dbReference type="EMBL" id="CAJNOQ010037348">
    <property type="protein sequence ID" value="CAF1608107.1"/>
    <property type="molecule type" value="Genomic_DNA"/>
</dbReference>
<dbReference type="SUPFAM" id="SSF57424">
    <property type="entry name" value="LDL receptor-like module"/>
    <property type="match status" value="1"/>
</dbReference>
<dbReference type="EMBL" id="CAJOBC010103982">
    <property type="protein sequence ID" value="CAF4489207.1"/>
    <property type="molecule type" value="Genomic_DNA"/>
</dbReference>
<evidence type="ECO:0000313" key="4">
    <source>
        <dbReference type="EMBL" id="CAF1608107.1"/>
    </source>
</evidence>
<dbReference type="Gene3D" id="4.10.400.10">
    <property type="entry name" value="Low-density Lipoprotein Receptor"/>
    <property type="match status" value="1"/>
</dbReference>
<dbReference type="CDD" id="cd00112">
    <property type="entry name" value="LDLa"/>
    <property type="match status" value="1"/>
</dbReference>
<evidence type="ECO:0000313" key="6">
    <source>
        <dbReference type="EMBL" id="CAF4489207.1"/>
    </source>
</evidence>
<proteinExistence type="predicted"/>
<dbReference type="AlphaFoldDB" id="A0A816BBG2"/>
<protein>
    <submittedName>
        <fullName evidence="4">Uncharacterized protein</fullName>
    </submittedName>
</protein>